<sequence length="187" mass="21602">MMKILVLCAIVAMGGALQNEHFLKLKRESKALDQFESVKILKFFINGILCLHKALILFFQSSICLKSRRRDKKINKQDVQLVERTLVTNMTEKEHFPAVPKPEEIVESPLDQIVTDVRHMRFQRSDIPSFEAYRLYGEEDELSLLGRKNVIRLDDIAVRLFRAQEMSSIIAGGIRAKKKPELEIDFS</sequence>
<keyword evidence="1" id="KW-0732">Signal</keyword>
<feature type="chain" id="PRO_5004975916" evidence="1">
    <location>
        <begin position="17"/>
        <end position="187"/>
    </location>
</feature>
<comment type="caution">
    <text evidence="2">The sequence shown here is derived from an EMBL/GenBank/DDBJ whole genome shotgun (WGS) entry which is preliminary data.</text>
</comment>
<evidence type="ECO:0000313" key="2">
    <source>
        <dbReference type="EMBL" id="ETO32711.1"/>
    </source>
</evidence>
<feature type="signal peptide" evidence="1">
    <location>
        <begin position="1"/>
        <end position="16"/>
    </location>
</feature>
<gene>
    <name evidence="2" type="ORF">RFI_04404</name>
</gene>
<name>X6P3B8_RETFI</name>
<proteinExistence type="predicted"/>
<dbReference type="EMBL" id="ASPP01003991">
    <property type="protein sequence ID" value="ETO32711.1"/>
    <property type="molecule type" value="Genomic_DNA"/>
</dbReference>
<reference evidence="2 3" key="1">
    <citation type="journal article" date="2013" name="Curr. Biol.">
        <title>The Genome of the Foraminiferan Reticulomyxa filosa.</title>
        <authorList>
            <person name="Glockner G."/>
            <person name="Hulsmann N."/>
            <person name="Schleicher M."/>
            <person name="Noegel A.A."/>
            <person name="Eichinger L."/>
            <person name="Gallinger C."/>
            <person name="Pawlowski J."/>
            <person name="Sierra R."/>
            <person name="Euteneuer U."/>
            <person name="Pillet L."/>
            <person name="Moustafa A."/>
            <person name="Platzer M."/>
            <person name="Groth M."/>
            <person name="Szafranski K."/>
            <person name="Schliwa M."/>
        </authorList>
    </citation>
    <scope>NUCLEOTIDE SEQUENCE [LARGE SCALE GENOMIC DNA]</scope>
</reference>
<organism evidence="2 3">
    <name type="scientific">Reticulomyxa filosa</name>
    <dbReference type="NCBI Taxonomy" id="46433"/>
    <lineage>
        <taxon>Eukaryota</taxon>
        <taxon>Sar</taxon>
        <taxon>Rhizaria</taxon>
        <taxon>Retaria</taxon>
        <taxon>Foraminifera</taxon>
        <taxon>Monothalamids</taxon>
        <taxon>Reticulomyxidae</taxon>
        <taxon>Reticulomyxa</taxon>
    </lineage>
</organism>
<evidence type="ECO:0000313" key="3">
    <source>
        <dbReference type="Proteomes" id="UP000023152"/>
    </source>
</evidence>
<dbReference type="Proteomes" id="UP000023152">
    <property type="component" value="Unassembled WGS sequence"/>
</dbReference>
<evidence type="ECO:0000256" key="1">
    <source>
        <dbReference type="SAM" id="SignalP"/>
    </source>
</evidence>
<protein>
    <submittedName>
        <fullName evidence="2">Uncharacterized protein</fullName>
    </submittedName>
</protein>
<keyword evidence="3" id="KW-1185">Reference proteome</keyword>
<dbReference type="AlphaFoldDB" id="X6P3B8"/>
<accession>X6P3B8</accession>